<organism evidence="1 2">
    <name type="scientific">Xenotaenia resolanae</name>
    <dbReference type="NCBI Taxonomy" id="208358"/>
    <lineage>
        <taxon>Eukaryota</taxon>
        <taxon>Metazoa</taxon>
        <taxon>Chordata</taxon>
        <taxon>Craniata</taxon>
        <taxon>Vertebrata</taxon>
        <taxon>Euteleostomi</taxon>
        <taxon>Actinopterygii</taxon>
        <taxon>Neopterygii</taxon>
        <taxon>Teleostei</taxon>
        <taxon>Neoteleostei</taxon>
        <taxon>Acanthomorphata</taxon>
        <taxon>Ovalentaria</taxon>
        <taxon>Atherinomorphae</taxon>
        <taxon>Cyprinodontiformes</taxon>
        <taxon>Goodeidae</taxon>
        <taxon>Xenotaenia</taxon>
    </lineage>
</organism>
<keyword evidence="2" id="KW-1185">Reference proteome</keyword>
<accession>A0ABV0X558</accession>
<dbReference type="EMBL" id="JAHRIM010090629">
    <property type="protein sequence ID" value="MEQ2276975.1"/>
    <property type="molecule type" value="Genomic_DNA"/>
</dbReference>
<comment type="caution">
    <text evidence="1">The sequence shown here is derived from an EMBL/GenBank/DDBJ whole genome shotgun (WGS) entry which is preliminary data.</text>
</comment>
<dbReference type="Proteomes" id="UP001444071">
    <property type="component" value="Unassembled WGS sequence"/>
</dbReference>
<evidence type="ECO:0000313" key="1">
    <source>
        <dbReference type="EMBL" id="MEQ2276975.1"/>
    </source>
</evidence>
<proteinExistence type="predicted"/>
<gene>
    <name evidence="1" type="ORF">XENORESO_016511</name>
</gene>
<protein>
    <submittedName>
        <fullName evidence="1">Uncharacterized protein</fullName>
    </submittedName>
</protein>
<name>A0ABV0X558_9TELE</name>
<evidence type="ECO:0000313" key="2">
    <source>
        <dbReference type="Proteomes" id="UP001444071"/>
    </source>
</evidence>
<reference evidence="1 2" key="1">
    <citation type="submission" date="2021-06" db="EMBL/GenBank/DDBJ databases">
        <authorList>
            <person name="Palmer J.M."/>
        </authorList>
    </citation>
    <scope>NUCLEOTIDE SEQUENCE [LARGE SCALE GENOMIC DNA]</scope>
    <source>
        <strain evidence="1 2">XR_2019</strain>
        <tissue evidence="1">Muscle</tissue>
    </source>
</reference>
<sequence>MPSAQSLREFIRERLTAAAEEIFTEVDKTIVHYEEELDRQRRLLNISWKPQIKLQKIGSPLQCDGKATDLRDATTRECNRADTKEPLPGKQSSKNYQLTGLMDIIRHLLHPVALVPLFLQRPLGVFLRRGRRHRRRGKRAISSCIALWNTAIAGCASLMQTLAANLLTKGAQRSLGRAMCWRISSLGPCPLTGQPEFYSHGSVQHQIICEPNVYP</sequence>